<organism evidence="2 3">
    <name type="scientific">Vibrio aerogenes CECT 7868</name>
    <dbReference type="NCBI Taxonomy" id="1216006"/>
    <lineage>
        <taxon>Bacteria</taxon>
        <taxon>Pseudomonadati</taxon>
        <taxon>Pseudomonadota</taxon>
        <taxon>Gammaproteobacteria</taxon>
        <taxon>Vibrionales</taxon>
        <taxon>Vibrionaceae</taxon>
        <taxon>Vibrio</taxon>
    </lineage>
</organism>
<keyword evidence="1" id="KW-0812">Transmembrane</keyword>
<dbReference type="EMBL" id="FQXZ01000019">
    <property type="protein sequence ID" value="SHI16441.1"/>
    <property type="molecule type" value="Genomic_DNA"/>
</dbReference>
<protein>
    <submittedName>
        <fullName evidence="2">Uncharacterized protein</fullName>
    </submittedName>
</protein>
<evidence type="ECO:0000313" key="2">
    <source>
        <dbReference type="EMBL" id="SHI16441.1"/>
    </source>
</evidence>
<name>A0A1M5YWN3_9VIBR</name>
<gene>
    <name evidence="2" type="ORF">VA7868_02051</name>
</gene>
<keyword evidence="1" id="KW-1133">Transmembrane helix</keyword>
<dbReference type="Proteomes" id="UP000184608">
    <property type="component" value="Unassembled WGS sequence"/>
</dbReference>
<evidence type="ECO:0000256" key="1">
    <source>
        <dbReference type="SAM" id="Phobius"/>
    </source>
</evidence>
<dbReference type="AlphaFoldDB" id="A0A1M5YWN3"/>
<proteinExistence type="predicted"/>
<evidence type="ECO:0000313" key="3">
    <source>
        <dbReference type="Proteomes" id="UP000184608"/>
    </source>
</evidence>
<dbReference type="STRING" id="1216006.VA7868_02051"/>
<feature type="transmembrane region" description="Helical" evidence="1">
    <location>
        <begin position="284"/>
        <end position="305"/>
    </location>
</feature>
<dbReference type="RefSeq" id="WP_073603748.1">
    <property type="nucleotide sequence ID" value="NZ_FQXZ01000019.1"/>
</dbReference>
<keyword evidence="1" id="KW-0472">Membrane</keyword>
<keyword evidence="3" id="KW-1185">Reference proteome</keyword>
<accession>A0A1M5YWN3</accession>
<reference evidence="2 3" key="1">
    <citation type="submission" date="2016-11" db="EMBL/GenBank/DDBJ databases">
        <authorList>
            <person name="Jaros S."/>
            <person name="Januszkiewicz K."/>
            <person name="Wedrychowicz H."/>
        </authorList>
    </citation>
    <scope>NUCLEOTIDE SEQUENCE [LARGE SCALE GENOMIC DNA]</scope>
    <source>
        <strain evidence="2 3">CECT 7868</strain>
    </source>
</reference>
<sequence>MSDKVTQLLDEKFDAIKTDFMGSITEYKKQSENWLYGWLLEMDQKVMVNGHEKSADVDDSSIRADLVNCPLDGKITLVHCFESEAYVPIGGTPFKIQPVKLVKSGQSKRYVDDGDPFEGTIGEDGTAIVQLDKNKYKGKLLRVYFYPDVTESDIKALLASYDGTQQKLMDWLAAEWEEQKSEWDDYLRNPIDVGHEVEKFIENMGIALLTAWDEISDLFNVLAHPTQLIETLKRFVDSEKLASVLEETKKKAAEMLNLLKDEARCFLLVKAAYCWLRMLSPVQIMNIVSMCLASLLVEVLMMMIIPGGKAVMKTIEQLRNAGSFAGAVS</sequence>